<proteinExistence type="predicted"/>
<gene>
    <name evidence="1" type="ORF">EW142_15955</name>
</gene>
<dbReference type="EMBL" id="SGIU01000002">
    <property type="protein sequence ID" value="TAI48137.1"/>
    <property type="molecule type" value="Genomic_DNA"/>
</dbReference>
<dbReference type="AlphaFoldDB" id="A0A4Q8QES4"/>
<dbReference type="SUPFAM" id="SSF47413">
    <property type="entry name" value="lambda repressor-like DNA-binding domains"/>
    <property type="match status" value="1"/>
</dbReference>
<evidence type="ECO:0000313" key="1">
    <source>
        <dbReference type="EMBL" id="TAI48137.1"/>
    </source>
</evidence>
<reference evidence="1 2" key="1">
    <citation type="submission" date="2019-02" db="EMBL/GenBank/DDBJ databases">
        <title>Draft genome sequence of Muricauda sp. 176CP4-71.</title>
        <authorList>
            <person name="Park J.-S."/>
        </authorList>
    </citation>
    <scope>NUCLEOTIDE SEQUENCE [LARGE SCALE GENOMIC DNA]</scope>
    <source>
        <strain evidence="1 2">176CP4-71</strain>
    </source>
</reference>
<sequence>MIAVLTGDIINSREDKSPNWLIALKEGLNQYGKEPQDWEIYRGDSFQLETTPSKALQAAIHIKAAIKQSKNIDVRIAIGLGDKTYTSEKITESNGTAFIHSGECFERLKKKNLALKSTNTEFDQRINLLIELALLTLDHWSPAIAKTVKTAMENPDLKQSELAALLGKSQGNISEELNRAGFEEVQKMISTYQNEIQNL</sequence>
<dbReference type="OrthoDB" id="7064118at2"/>
<dbReference type="GO" id="GO:0003677">
    <property type="term" value="F:DNA binding"/>
    <property type="evidence" value="ECO:0007669"/>
    <property type="project" value="InterPro"/>
</dbReference>
<name>A0A4Q8QES4_9FLAO</name>
<dbReference type="InterPro" id="IPR010982">
    <property type="entry name" value="Lambda_DNA-bd_dom_sf"/>
</dbReference>
<dbReference type="Proteomes" id="UP000291981">
    <property type="component" value="Unassembled WGS sequence"/>
</dbReference>
<protein>
    <submittedName>
        <fullName evidence="1">Transcriptional regulator</fullName>
    </submittedName>
</protein>
<evidence type="ECO:0000313" key="2">
    <source>
        <dbReference type="Proteomes" id="UP000291981"/>
    </source>
</evidence>
<comment type="caution">
    <text evidence="1">The sequence shown here is derived from an EMBL/GenBank/DDBJ whole genome shotgun (WGS) entry which is preliminary data.</text>
</comment>
<accession>A0A4Q8QES4</accession>
<dbReference type="RefSeq" id="WP_130615582.1">
    <property type="nucleotide sequence ID" value="NZ_SGIU01000002.1"/>
</dbReference>
<keyword evidence="2" id="KW-1185">Reference proteome</keyword>
<organism evidence="1 2">
    <name type="scientific">Flagellimonas allohymeniacidonis</name>
    <dbReference type="NCBI Taxonomy" id="2517819"/>
    <lineage>
        <taxon>Bacteria</taxon>
        <taxon>Pseudomonadati</taxon>
        <taxon>Bacteroidota</taxon>
        <taxon>Flavobacteriia</taxon>
        <taxon>Flavobacteriales</taxon>
        <taxon>Flavobacteriaceae</taxon>
        <taxon>Flagellimonas</taxon>
    </lineage>
</organism>